<reference evidence="2" key="1">
    <citation type="submission" date="2022-11" db="UniProtKB">
        <authorList>
            <consortium name="WormBaseParasite"/>
        </authorList>
    </citation>
    <scope>IDENTIFICATION</scope>
</reference>
<name>A0A914CM15_9BILA</name>
<sequence length="82" mass="9645">MCRDLQRFSEPFKLDYDQYCALILEDPTCIYCTLIRNLKPVLTCQFILQAFISMFHILYRLQIPDQGAKCMLDPRALGHKTD</sequence>
<proteinExistence type="predicted"/>
<organism evidence="1 2">
    <name type="scientific">Acrobeloides nanus</name>
    <dbReference type="NCBI Taxonomy" id="290746"/>
    <lineage>
        <taxon>Eukaryota</taxon>
        <taxon>Metazoa</taxon>
        <taxon>Ecdysozoa</taxon>
        <taxon>Nematoda</taxon>
        <taxon>Chromadorea</taxon>
        <taxon>Rhabditida</taxon>
        <taxon>Tylenchina</taxon>
        <taxon>Cephalobomorpha</taxon>
        <taxon>Cephaloboidea</taxon>
        <taxon>Cephalobidae</taxon>
        <taxon>Acrobeloides</taxon>
    </lineage>
</organism>
<protein>
    <submittedName>
        <fullName evidence="2">Uncharacterized protein</fullName>
    </submittedName>
</protein>
<evidence type="ECO:0000313" key="1">
    <source>
        <dbReference type="Proteomes" id="UP000887540"/>
    </source>
</evidence>
<dbReference type="AlphaFoldDB" id="A0A914CM15"/>
<keyword evidence="1" id="KW-1185">Reference proteome</keyword>
<dbReference type="WBParaSite" id="ACRNAN_scaffold12304.g25026.t1">
    <property type="protein sequence ID" value="ACRNAN_scaffold12304.g25026.t1"/>
    <property type="gene ID" value="ACRNAN_scaffold12304.g25026"/>
</dbReference>
<accession>A0A914CM15</accession>
<dbReference type="Proteomes" id="UP000887540">
    <property type="component" value="Unplaced"/>
</dbReference>
<evidence type="ECO:0000313" key="2">
    <source>
        <dbReference type="WBParaSite" id="ACRNAN_scaffold12304.g25026.t1"/>
    </source>
</evidence>